<dbReference type="KEGG" id="cprt:FIC82_018635"/>
<protein>
    <submittedName>
        <fullName evidence="3">Uncharacterized protein</fullName>
    </submittedName>
</protein>
<dbReference type="EMBL" id="CP052757">
    <property type="protein sequence ID" value="QJW37885.1"/>
    <property type="molecule type" value="Genomic_DNA"/>
</dbReference>
<dbReference type="AlphaFoldDB" id="A0A6M5UKL5"/>
<evidence type="ECO:0000313" key="4">
    <source>
        <dbReference type="Proteomes" id="UP000451354"/>
    </source>
</evidence>
<sequence length="435" mass="44778">MARSPVDRPARDPGRPRHRRERDAYRFAEVVPDARLALLDGLATASGALLVGTVLGFLCLLGITLMGGELVPGAGYEAEEVLRSTIGRWVLVLAVVVLLFVPTRAAATLGTARVLLQEGRPATDVPPRSVRRRVAGSNPPGALAGLAWTVLALALLAGGLVAPFAMDHDDPARTPTIAVAAVAAAGAGAVLLAVPGLRAGWAAAQETVRTTWGPNEVRFAESAERRRRAALGPQDASTDGRRRAARNSRAAAVLGGTGLVGFVLFMVGATMRHPRRHGPDEHYGPVGETAIDVLVGVGGALVGAALLLGALWLVAPGARENRRRREALTALRSTGPSAPPCDDVLAELLAPWTGPTVLALVWLVGVGLTMPSVLAAVAGSGLATVVDGVPWPAVSVALAASALGATALVVRSGPRAAARRVAVRARWHPGDDDAS</sequence>
<dbReference type="RefSeq" id="WP_154799474.1">
    <property type="nucleotide sequence ID" value="NZ_CP052757.1"/>
</dbReference>
<feature type="transmembrane region" description="Helical" evidence="2">
    <location>
        <begin position="250"/>
        <end position="271"/>
    </location>
</feature>
<name>A0A6M5UKL5_9MICO</name>
<reference evidence="3 4" key="1">
    <citation type="journal article" date="2022" name="Int. J. Syst. Evol. Microbiol.">
        <title>Cellulosimicrobium protaetiae sp. nov., isolated from the gut of the larva of Protaetia brevitarsis seulensis.</title>
        <authorList>
            <person name="Le Han H."/>
            <person name="Nguyen T.T.H."/>
            <person name="Li Z."/>
            <person name="Shin N.R."/>
            <person name="Kim S.G."/>
        </authorList>
    </citation>
    <scope>NUCLEOTIDE SEQUENCE [LARGE SCALE GENOMIC DNA]</scope>
    <source>
        <strain evidence="3 4">BI34</strain>
    </source>
</reference>
<evidence type="ECO:0000313" key="3">
    <source>
        <dbReference type="EMBL" id="QJW37885.1"/>
    </source>
</evidence>
<evidence type="ECO:0000256" key="2">
    <source>
        <dbReference type="SAM" id="Phobius"/>
    </source>
</evidence>
<organism evidence="3 4">
    <name type="scientific">Cellulosimicrobium protaetiae</name>
    <dbReference type="NCBI Taxonomy" id="2587808"/>
    <lineage>
        <taxon>Bacteria</taxon>
        <taxon>Bacillati</taxon>
        <taxon>Actinomycetota</taxon>
        <taxon>Actinomycetes</taxon>
        <taxon>Micrococcales</taxon>
        <taxon>Promicromonosporaceae</taxon>
        <taxon>Cellulosimicrobium</taxon>
    </lineage>
</organism>
<feature type="transmembrane region" description="Helical" evidence="2">
    <location>
        <begin position="86"/>
        <end position="107"/>
    </location>
</feature>
<keyword evidence="2" id="KW-1133">Transmembrane helix</keyword>
<keyword evidence="2" id="KW-0812">Transmembrane</keyword>
<feature type="transmembrane region" description="Helical" evidence="2">
    <location>
        <begin position="357"/>
        <end position="383"/>
    </location>
</feature>
<dbReference type="OrthoDB" id="9866545at2"/>
<feature type="transmembrane region" description="Helical" evidence="2">
    <location>
        <begin position="177"/>
        <end position="197"/>
    </location>
</feature>
<gene>
    <name evidence="3" type="ORF">FIC82_018635</name>
</gene>
<keyword evidence="2" id="KW-0472">Membrane</keyword>
<evidence type="ECO:0000256" key="1">
    <source>
        <dbReference type="SAM" id="MobiDB-lite"/>
    </source>
</evidence>
<feature type="transmembrane region" description="Helical" evidence="2">
    <location>
        <begin position="42"/>
        <end position="66"/>
    </location>
</feature>
<feature type="transmembrane region" description="Helical" evidence="2">
    <location>
        <begin position="141"/>
        <end position="165"/>
    </location>
</feature>
<proteinExistence type="predicted"/>
<feature type="region of interest" description="Disordered" evidence="1">
    <location>
        <begin position="223"/>
        <end position="244"/>
    </location>
</feature>
<dbReference type="Proteomes" id="UP000451354">
    <property type="component" value="Chromosome"/>
</dbReference>
<feature type="transmembrane region" description="Helical" evidence="2">
    <location>
        <begin position="389"/>
        <end position="410"/>
    </location>
</feature>
<accession>A0A6M5UKL5</accession>
<keyword evidence="4" id="KW-1185">Reference proteome</keyword>
<feature type="transmembrane region" description="Helical" evidence="2">
    <location>
        <begin position="291"/>
        <end position="315"/>
    </location>
</feature>